<organism evidence="2 3">
    <name type="scientific">Solanum tuberosum</name>
    <name type="common">Potato</name>
    <dbReference type="NCBI Taxonomy" id="4113"/>
    <lineage>
        <taxon>Eukaryota</taxon>
        <taxon>Viridiplantae</taxon>
        <taxon>Streptophyta</taxon>
        <taxon>Embryophyta</taxon>
        <taxon>Tracheophyta</taxon>
        <taxon>Spermatophyta</taxon>
        <taxon>Magnoliopsida</taxon>
        <taxon>eudicotyledons</taxon>
        <taxon>Gunneridae</taxon>
        <taxon>Pentapetalae</taxon>
        <taxon>asterids</taxon>
        <taxon>lamiids</taxon>
        <taxon>Solanales</taxon>
        <taxon>Solanaceae</taxon>
        <taxon>Solanoideae</taxon>
        <taxon>Solaneae</taxon>
        <taxon>Solanum</taxon>
    </lineage>
</organism>
<evidence type="ECO:0000256" key="1">
    <source>
        <dbReference type="SAM" id="MobiDB-lite"/>
    </source>
</evidence>
<dbReference type="Gramene" id="PGSC0003DMT400010727">
    <property type="protein sequence ID" value="PGSC0003DMT400010727"/>
    <property type="gene ID" value="PGSC0003DMG400004188"/>
</dbReference>
<evidence type="ECO:0000313" key="3">
    <source>
        <dbReference type="Proteomes" id="UP000011115"/>
    </source>
</evidence>
<protein>
    <submittedName>
        <fullName evidence="2">Uncharacterized protein</fullName>
    </submittedName>
</protein>
<reference evidence="2" key="2">
    <citation type="submission" date="2015-06" db="UniProtKB">
        <authorList>
            <consortium name="EnsemblPlants"/>
        </authorList>
    </citation>
    <scope>IDENTIFICATION</scope>
    <source>
        <strain evidence="2">DM1-3 516 R44</strain>
    </source>
</reference>
<dbReference type="AlphaFoldDB" id="M0ZYH2"/>
<dbReference type="InParanoid" id="M0ZYH2"/>
<name>M0ZYH2_SOLTU</name>
<dbReference type="HOGENOM" id="CLU_1139682_0_0_1"/>
<reference evidence="3" key="1">
    <citation type="journal article" date="2011" name="Nature">
        <title>Genome sequence and analysis of the tuber crop potato.</title>
        <authorList>
            <consortium name="The Potato Genome Sequencing Consortium"/>
        </authorList>
    </citation>
    <scope>NUCLEOTIDE SEQUENCE [LARGE SCALE GENOMIC DNA]</scope>
    <source>
        <strain evidence="3">cv. DM1-3 516 R44</strain>
    </source>
</reference>
<dbReference type="EnsemblPlants" id="PGSC0003DMT400010727">
    <property type="protein sequence ID" value="PGSC0003DMT400010727"/>
    <property type="gene ID" value="PGSC0003DMG400004188"/>
</dbReference>
<accession>M0ZYH2</accession>
<dbReference type="PaxDb" id="4113-PGSC0003DMT400010727"/>
<keyword evidence="3" id="KW-1185">Reference proteome</keyword>
<dbReference type="Proteomes" id="UP000011115">
    <property type="component" value="Unassembled WGS sequence"/>
</dbReference>
<sequence>MDTSLMSTMSPQRPERKDFLKIRSNRLEKKERAFHACLMEFGWAPLTEAPAAAHADWRIRSSGNRTDVTFPRALIVACAVQGIELNVGAQIISELKMFYRVRQGSTSRSKIRITDKASSSKKIVDSDDEDGDGTSPTPLSGARVEEDLTDVWTALEVEMLRRELRQERRKGLERDRLLVRIWKTLGIIFTCVALDRRFFILIKEISSTSPLWTRPCPAWYLQRILILMTTPPSPKGLDLVFHPS</sequence>
<proteinExistence type="predicted"/>
<feature type="region of interest" description="Disordered" evidence="1">
    <location>
        <begin position="120"/>
        <end position="141"/>
    </location>
</feature>
<evidence type="ECO:0000313" key="2">
    <source>
        <dbReference type="EnsemblPlants" id="PGSC0003DMT400010727"/>
    </source>
</evidence>